<dbReference type="EMBL" id="JAKNSF020000013">
    <property type="protein sequence ID" value="KAK7735457.1"/>
    <property type="molecule type" value="Genomic_DNA"/>
</dbReference>
<keyword evidence="3" id="KW-1185">Reference proteome</keyword>
<organism evidence="2 3">
    <name type="scientific">Diaporthe eres</name>
    <name type="common">Phomopsis oblonga</name>
    <dbReference type="NCBI Taxonomy" id="83184"/>
    <lineage>
        <taxon>Eukaryota</taxon>
        <taxon>Fungi</taxon>
        <taxon>Dikarya</taxon>
        <taxon>Ascomycota</taxon>
        <taxon>Pezizomycotina</taxon>
        <taxon>Sordariomycetes</taxon>
        <taxon>Sordariomycetidae</taxon>
        <taxon>Diaporthales</taxon>
        <taxon>Diaporthaceae</taxon>
        <taxon>Diaporthe</taxon>
        <taxon>Diaporthe eres species complex</taxon>
    </lineage>
</organism>
<sequence length="272" mass="29917">MADNVHIGAPTREDGATAAPNDTTPPNDTTLPNGTSVPNDNTVFNGTTVSNGTAAARNCTCEFPKIYTDVDGKEVGKIKRILKTETLQMNDGARYSRPHVCDPNPNEWREVVPPVRPKTPPKHKCLWVVRQTQIDRNPHWSLFAAYDNDNDGTKGRIWQVNGDPDVGMFYAHRSSVPGVAIFISASFLDSILVCDALTEEWEAKVDEIANSIKPPGPPESPTNGQGRKIDFQRKTCKNWVWDVLDQLAEEGITSPAIPAKARSLQPPVKAHE</sequence>
<feature type="compositionally biased region" description="Low complexity" evidence="1">
    <location>
        <begin position="16"/>
        <end position="35"/>
    </location>
</feature>
<feature type="region of interest" description="Disordered" evidence="1">
    <location>
        <begin position="1"/>
        <end position="41"/>
    </location>
</feature>
<gene>
    <name evidence="2" type="ORF">SLS63_003927</name>
</gene>
<dbReference type="Proteomes" id="UP001430848">
    <property type="component" value="Unassembled WGS sequence"/>
</dbReference>
<evidence type="ECO:0000313" key="2">
    <source>
        <dbReference type="EMBL" id="KAK7735457.1"/>
    </source>
</evidence>
<accession>A0ABR1PFE7</accession>
<dbReference type="InterPro" id="IPR046670">
    <property type="entry name" value="DUF6540"/>
</dbReference>
<feature type="region of interest" description="Disordered" evidence="1">
    <location>
        <begin position="209"/>
        <end position="230"/>
    </location>
</feature>
<evidence type="ECO:0000256" key="1">
    <source>
        <dbReference type="SAM" id="MobiDB-lite"/>
    </source>
</evidence>
<dbReference type="Pfam" id="PF20174">
    <property type="entry name" value="DUF6540"/>
    <property type="match status" value="1"/>
</dbReference>
<reference evidence="2 3" key="1">
    <citation type="submission" date="2024-02" db="EMBL/GenBank/DDBJ databases">
        <title>De novo assembly and annotation of 12 fungi associated with fruit tree decline syndrome in Ontario, Canada.</title>
        <authorList>
            <person name="Sulman M."/>
            <person name="Ellouze W."/>
            <person name="Ilyukhin E."/>
        </authorList>
    </citation>
    <scope>NUCLEOTIDE SEQUENCE [LARGE SCALE GENOMIC DNA]</scope>
    <source>
        <strain evidence="2 3">M169</strain>
    </source>
</reference>
<comment type="caution">
    <text evidence="2">The sequence shown here is derived from an EMBL/GenBank/DDBJ whole genome shotgun (WGS) entry which is preliminary data.</text>
</comment>
<proteinExistence type="predicted"/>
<name>A0ABR1PFE7_DIAER</name>
<protein>
    <submittedName>
        <fullName evidence="2">Uncharacterized protein</fullName>
    </submittedName>
</protein>
<evidence type="ECO:0000313" key="3">
    <source>
        <dbReference type="Proteomes" id="UP001430848"/>
    </source>
</evidence>